<dbReference type="InterPro" id="IPR015422">
    <property type="entry name" value="PyrdxlP-dep_Trfase_small"/>
</dbReference>
<evidence type="ECO:0000259" key="5">
    <source>
        <dbReference type="Pfam" id="PF00155"/>
    </source>
</evidence>
<dbReference type="eggNOG" id="COG0079">
    <property type="taxonomic scope" value="Bacteria"/>
</dbReference>
<organism evidence="6 7">
    <name type="scientific">Plesiocystis pacifica SIR-1</name>
    <dbReference type="NCBI Taxonomy" id="391625"/>
    <lineage>
        <taxon>Bacteria</taxon>
        <taxon>Pseudomonadati</taxon>
        <taxon>Myxococcota</taxon>
        <taxon>Polyangia</taxon>
        <taxon>Nannocystales</taxon>
        <taxon>Nannocystaceae</taxon>
        <taxon>Plesiocystis</taxon>
    </lineage>
</organism>
<evidence type="ECO:0000313" key="7">
    <source>
        <dbReference type="Proteomes" id="UP000005801"/>
    </source>
</evidence>
<keyword evidence="3 6" id="KW-0808">Transferase</keyword>
<dbReference type="Pfam" id="PF00155">
    <property type="entry name" value="Aminotran_1_2"/>
    <property type="match status" value="1"/>
</dbReference>
<dbReference type="STRING" id="391625.PPSIR1_31438"/>
<dbReference type="PANTHER" id="PTHR42885:SF2">
    <property type="entry name" value="HISTIDINOL-PHOSPHATE AMINOTRANSFERASE"/>
    <property type="match status" value="1"/>
</dbReference>
<dbReference type="GO" id="GO:0008483">
    <property type="term" value="F:transaminase activity"/>
    <property type="evidence" value="ECO:0007669"/>
    <property type="project" value="UniProtKB-KW"/>
</dbReference>
<keyword evidence="4" id="KW-0663">Pyridoxal phosphate</keyword>
<dbReference type="InterPro" id="IPR015421">
    <property type="entry name" value="PyrdxlP-dep_Trfase_major"/>
</dbReference>
<comment type="cofactor">
    <cofactor evidence="1">
        <name>pyridoxal 5'-phosphate</name>
        <dbReference type="ChEBI" id="CHEBI:597326"/>
    </cofactor>
</comment>
<dbReference type="SUPFAM" id="SSF53383">
    <property type="entry name" value="PLP-dependent transferases"/>
    <property type="match status" value="1"/>
</dbReference>
<keyword evidence="2 6" id="KW-0032">Aminotransferase</keyword>
<dbReference type="Gene3D" id="3.40.640.10">
    <property type="entry name" value="Type I PLP-dependent aspartate aminotransferase-like (Major domain)"/>
    <property type="match status" value="1"/>
</dbReference>
<evidence type="ECO:0000256" key="3">
    <source>
        <dbReference type="ARBA" id="ARBA00022679"/>
    </source>
</evidence>
<evidence type="ECO:0000313" key="6">
    <source>
        <dbReference type="EMBL" id="EDM76141.1"/>
    </source>
</evidence>
<dbReference type="CDD" id="cd00609">
    <property type="entry name" value="AAT_like"/>
    <property type="match status" value="1"/>
</dbReference>
<evidence type="ECO:0000256" key="1">
    <source>
        <dbReference type="ARBA" id="ARBA00001933"/>
    </source>
</evidence>
<keyword evidence="7" id="KW-1185">Reference proteome</keyword>
<sequence length="374" mass="40147">MSWRQHLRASLDALSVYDVPPSTAPSRMHANECAEPWPAEVREALAEVVRGELEFNRYPDTSGRTLRHVLAQRHGCEPRQVVIGNGSDEVISMLLTALSQTKPSEQPGAGGHLVIPTPTFVMYAHCAAVLGVPVVEVPLDARFELDEPAMRAALGPQEGSGSERGAAICFLARPNNPTSSLWSRQVVQDLIADFPDTVFVIDEAYTAYAPGESFWGAWEGPPPDNYVHMATLSKVGLAALRVGYCVAHPDLALALDKVRHPYNVSQTSIALAETVLTRFADVQDQLVAKTIANRGRLVTLLGSVPEAEVFPAHANFVLVRLPSTARALALRATLAEAGVLIKDLTKTPALAGCVRVSVGTDGDLDRLEAALGRG</sequence>
<feature type="domain" description="Aminotransferase class I/classII large" evidence="5">
    <location>
        <begin position="30"/>
        <end position="368"/>
    </location>
</feature>
<dbReference type="GO" id="GO:0030170">
    <property type="term" value="F:pyridoxal phosphate binding"/>
    <property type="evidence" value="ECO:0007669"/>
    <property type="project" value="InterPro"/>
</dbReference>
<dbReference type="EMBL" id="ABCS01000072">
    <property type="protein sequence ID" value="EDM76141.1"/>
    <property type="molecule type" value="Genomic_DNA"/>
</dbReference>
<dbReference type="Proteomes" id="UP000005801">
    <property type="component" value="Unassembled WGS sequence"/>
</dbReference>
<name>A6GDF0_9BACT</name>
<evidence type="ECO:0000256" key="2">
    <source>
        <dbReference type="ARBA" id="ARBA00022576"/>
    </source>
</evidence>
<protein>
    <submittedName>
        <fullName evidence="6">Histidinol-phosphate aminotransferase</fullName>
    </submittedName>
</protein>
<accession>A6GDF0</accession>
<dbReference type="InterPro" id="IPR015424">
    <property type="entry name" value="PyrdxlP-dep_Trfase"/>
</dbReference>
<proteinExistence type="predicted"/>
<dbReference type="RefSeq" id="WP_006974740.1">
    <property type="nucleotide sequence ID" value="NZ_ABCS01000072.1"/>
</dbReference>
<dbReference type="AlphaFoldDB" id="A6GDF0"/>
<reference evidence="6 7" key="1">
    <citation type="submission" date="2007-06" db="EMBL/GenBank/DDBJ databases">
        <authorList>
            <person name="Shimkets L."/>
            <person name="Ferriera S."/>
            <person name="Johnson J."/>
            <person name="Kravitz S."/>
            <person name="Beeson K."/>
            <person name="Sutton G."/>
            <person name="Rogers Y.-H."/>
            <person name="Friedman R."/>
            <person name="Frazier M."/>
            <person name="Venter J.C."/>
        </authorList>
    </citation>
    <scope>NUCLEOTIDE SEQUENCE [LARGE SCALE GENOMIC DNA]</scope>
    <source>
        <strain evidence="6 7">SIR-1</strain>
    </source>
</reference>
<dbReference type="InterPro" id="IPR004839">
    <property type="entry name" value="Aminotransferase_I/II_large"/>
</dbReference>
<evidence type="ECO:0000256" key="4">
    <source>
        <dbReference type="ARBA" id="ARBA00022898"/>
    </source>
</evidence>
<dbReference type="OrthoDB" id="9813612at2"/>
<comment type="caution">
    <text evidence="6">The sequence shown here is derived from an EMBL/GenBank/DDBJ whole genome shotgun (WGS) entry which is preliminary data.</text>
</comment>
<dbReference type="PANTHER" id="PTHR42885">
    <property type="entry name" value="HISTIDINOL-PHOSPHATE AMINOTRANSFERASE-RELATED"/>
    <property type="match status" value="1"/>
</dbReference>
<gene>
    <name evidence="6" type="ORF">PPSIR1_31438</name>
</gene>
<dbReference type="Gene3D" id="3.90.1150.10">
    <property type="entry name" value="Aspartate Aminotransferase, domain 1"/>
    <property type="match status" value="1"/>
</dbReference>